<evidence type="ECO:0000313" key="2">
    <source>
        <dbReference type="EMBL" id="GMN45791.1"/>
    </source>
</evidence>
<proteinExistence type="predicted"/>
<dbReference type="Gramene" id="FCD_00010837-RA">
    <property type="protein sequence ID" value="FCD_00010837-RA:cds"/>
    <property type="gene ID" value="FCD_00010837"/>
</dbReference>
<evidence type="ECO:0000313" key="3">
    <source>
        <dbReference type="Proteomes" id="UP001187192"/>
    </source>
</evidence>
<keyword evidence="3" id="KW-1185">Reference proteome</keyword>
<dbReference type="InterPro" id="IPR050747">
    <property type="entry name" value="Mitochondrial_chaperone_BCS1"/>
</dbReference>
<dbReference type="InterPro" id="IPR003959">
    <property type="entry name" value="ATPase_AAA_core"/>
</dbReference>
<accession>A0AA88D7G0</accession>
<organism evidence="2 3">
    <name type="scientific">Ficus carica</name>
    <name type="common">Common fig</name>
    <dbReference type="NCBI Taxonomy" id="3494"/>
    <lineage>
        <taxon>Eukaryota</taxon>
        <taxon>Viridiplantae</taxon>
        <taxon>Streptophyta</taxon>
        <taxon>Embryophyta</taxon>
        <taxon>Tracheophyta</taxon>
        <taxon>Spermatophyta</taxon>
        <taxon>Magnoliopsida</taxon>
        <taxon>eudicotyledons</taxon>
        <taxon>Gunneridae</taxon>
        <taxon>Pentapetalae</taxon>
        <taxon>rosids</taxon>
        <taxon>fabids</taxon>
        <taxon>Rosales</taxon>
        <taxon>Moraceae</taxon>
        <taxon>Ficeae</taxon>
        <taxon>Ficus</taxon>
    </lineage>
</organism>
<dbReference type="SUPFAM" id="SSF52540">
    <property type="entry name" value="P-loop containing nucleoside triphosphate hydrolases"/>
    <property type="match status" value="1"/>
</dbReference>
<name>A0AA88D7G0_FICCA</name>
<dbReference type="Gene3D" id="3.40.50.300">
    <property type="entry name" value="P-loop containing nucleotide triphosphate hydrolases"/>
    <property type="match status" value="1"/>
</dbReference>
<evidence type="ECO:0000259" key="1">
    <source>
        <dbReference type="Pfam" id="PF00004"/>
    </source>
</evidence>
<dbReference type="AlphaFoldDB" id="A0AA88D7G0"/>
<dbReference type="Proteomes" id="UP001187192">
    <property type="component" value="Unassembled WGS sequence"/>
</dbReference>
<protein>
    <recommendedName>
        <fullName evidence="1">ATPase AAA-type core domain-containing protein</fullName>
    </recommendedName>
</protein>
<feature type="domain" description="ATPase AAA-type core" evidence="1">
    <location>
        <begin position="146"/>
        <end position="210"/>
    </location>
</feature>
<dbReference type="Pfam" id="PF00004">
    <property type="entry name" value="AAA"/>
    <property type="match status" value="1"/>
</dbReference>
<gene>
    <name evidence="2" type="ORF">TIFTF001_014969</name>
</gene>
<comment type="caution">
    <text evidence="2">The sequence shown here is derived from an EMBL/GenBank/DDBJ whole genome shotgun (WGS) entry which is preliminary data.</text>
</comment>
<dbReference type="GO" id="GO:0005524">
    <property type="term" value="F:ATP binding"/>
    <property type="evidence" value="ECO:0007669"/>
    <property type="project" value="InterPro"/>
</dbReference>
<dbReference type="PANTHER" id="PTHR23070">
    <property type="entry name" value="BCS1 AAA-TYPE ATPASE"/>
    <property type="match status" value="1"/>
</dbReference>
<dbReference type="EMBL" id="BTGU01000021">
    <property type="protein sequence ID" value="GMN45791.1"/>
    <property type="molecule type" value="Genomic_DNA"/>
</dbReference>
<dbReference type="GO" id="GO:0016887">
    <property type="term" value="F:ATP hydrolysis activity"/>
    <property type="evidence" value="ECO:0007669"/>
    <property type="project" value="InterPro"/>
</dbReference>
<reference evidence="2" key="1">
    <citation type="submission" date="2023-07" db="EMBL/GenBank/DDBJ databases">
        <title>draft genome sequence of fig (Ficus carica).</title>
        <authorList>
            <person name="Takahashi T."/>
            <person name="Nishimura K."/>
        </authorList>
    </citation>
    <scope>NUCLEOTIDE SEQUENCE</scope>
</reference>
<dbReference type="InterPro" id="IPR027417">
    <property type="entry name" value="P-loop_NTPase"/>
</dbReference>
<sequence length="226" mass="25980">MGNQDGTLVLSLNNNEVVTDEFLGVKVLWSLTKIVSSARSGSSDKHERIYDLTFHKRYREMMTEKYINHVLKEGMEIIMTNRQRKLYSNCGRWLGSWSHIVFENPANFETMALDPKKKKEIMDDLLAFSRNKDFYTNAGKAWKRGYLLYGPPGTGKLTMVAAMANLLGYDMYDLELTAARDNTELRRLLIETTCKLIIVIEDIDYSLDLTGQRKKKAEKSSKEDEG</sequence>